<accession>A0A167N0M9</accession>
<feature type="compositionally biased region" description="Basic residues" evidence="1">
    <location>
        <begin position="53"/>
        <end position="65"/>
    </location>
</feature>
<reference evidence="2 3" key="1">
    <citation type="journal article" date="2016" name="Mol. Biol. Evol.">
        <title>Comparative Genomics of Early-Diverging Mushroom-Forming Fungi Provides Insights into the Origins of Lignocellulose Decay Capabilities.</title>
        <authorList>
            <person name="Nagy L.G."/>
            <person name="Riley R."/>
            <person name="Tritt A."/>
            <person name="Adam C."/>
            <person name="Daum C."/>
            <person name="Floudas D."/>
            <person name="Sun H."/>
            <person name="Yadav J.S."/>
            <person name="Pangilinan J."/>
            <person name="Larsson K.H."/>
            <person name="Matsuura K."/>
            <person name="Barry K."/>
            <person name="Labutti K."/>
            <person name="Kuo R."/>
            <person name="Ohm R.A."/>
            <person name="Bhattacharya S.S."/>
            <person name="Shirouzu T."/>
            <person name="Yoshinaga Y."/>
            <person name="Martin F.M."/>
            <person name="Grigoriev I.V."/>
            <person name="Hibbett D.S."/>
        </authorList>
    </citation>
    <scope>NUCLEOTIDE SEQUENCE [LARGE SCALE GENOMIC DNA]</scope>
    <source>
        <strain evidence="2 3">TUFC12733</strain>
    </source>
</reference>
<evidence type="ECO:0000313" key="3">
    <source>
        <dbReference type="Proteomes" id="UP000076738"/>
    </source>
</evidence>
<name>A0A167N0M9_CALVF</name>
<dbReference type="Proteomes" id="UP000076738">
    <property type="component" value="Unassembled WGS sequence"/>
</dbReference>
<sequence length="86" mass="9381">MWSPSGEKGLDTGCASFFGWRQSESPAPLKFSPSPGPTTTPQLRSYHPCPPRCAKRGHGRNRLPPKLKADRPNRRQQATPAATGLV</sequence>
<dbReference type="AlphaFoldDB" id="A0A167N0M9"/>
<proteinExistence type="predicted"/>
<evidence type="ECO:0000256" key="1">
    <source>
        <dbReference type="SAM" id="MobiDB-lite"/>
    </source>
</evidence>
<protein>
    <submittedName>
        <fullName evidence="2">Uncharacterized protein</fullName>
    </submittedName>
</protein>
<evidence type="ECO:0000313" key="2">
    <source>
        <dbReference type="EMBL" id="KZO97222.1"/>
    </source>
</evidence>
<organism evidence="2 3">
    <name type="scientific">Calocera viscosa (strain TUFC12733)</name>
    <dbReference type="NCBI Taxonomy" id="1330018"/>
    <lineage>
        <taxon>Eukaryota</taxon>
        <taxon>Fungi</taxon>
        <taxon>Dikarya</taxon>
        <taxon>Basidiomycota</taxon>
        <taxon>Agaricomycotina</taxon>
        <taxon>Dacrymycetes</taxon>
        <taxon>Dacrymycetales</taxon>
        <taxon>Dacrymycetaceae</taxon>
        <taxon>Calocera</taxon>
    </lineage>
</organism>
<keyword evidence="3" id="KW-1185">Reference proteome</keyword>
<dbReference type="EMBL" id="KV417280">
    <property type="protein sequence ID" value="KZO97222.1"/>
    <property type="molecule type" value="Genomic_DNA"/>
</dbReference>
<feature type="region of interest" description="Disordered" evidence="1">
    <location>
        <begin position="24"/>
        <end position="86"/>
    </location>
</feature>
<gene>
    <name evidence="2" type="ORF">CALVIDRAFT_79612</name>
</gene>